<evidence type="ECO:0000313" key="3">
    <source>
        <dbReference type="Proteomes" id="UP001595478"/>
    </source>
</evidence>
<proteinExistence type="predicted"/>
<dbReference type="Proteomes" id="UP001595478">
    <property type="component" value="Unassembled WGS sequence"/>
</dbReference>
<evidence type="ECO:0000313" key="2">
    <source>
        <dbReference type="EMBL" id="MFC3120387.1"/>
    </source>
</evidence>
<reference evidence="3" key="1">
    <citation type="journal article" date="2019" name="Int. J. Syst. Evol. Microbiol.">
        <title>The Global Catalogue of Microorganisms (GCM) 10K type strain sequencing project: providing services to taxonomists for standard genome sequencing and annotation.</title>
        <authorList>
            <consortium name="The Broad Institute Genomics Platform"/>
            <consortium name="The Broad Institute Genome Sequencing Center for Infectious Disease"/>
            <person name="Wu L."/>
            <person name="Ma J."/>
        </authorList>
    </citation>
    <scope>NUCLEOTIDE SEQUENCE [LARGE SCALE GENOMIC DNA]</scope>
    <source>
        <strain evidence="3">KCTC 52473</strain>
    </source>
</reference>
<protein>
    <submittedName>
        <fullName evidence="2">DUF2802 domain-containing protein</fullName>
    </submittedName>
</protein>
<keyword evidence="1" id="KW-0812">Transmembrane</keyword>
<dbReference type="Pfam" id="PF10975">
    <property type="entry name" value="DUF2802"/>
    <property type="match status" value="1"/>
</dbReference>
<comment type="caution">
    <text evidence="2">The sequence shown here is derived from an EMBL/GenBank/DDBJ whole genome shotgun (WGS) entry which is preliminary data.</text>
</comment>
<gene>
    <name evidence="2" type="ORF">ACFOHL_02025</name>
</gene>
<feature type="transmembrane region" description="Helical" evidence="1">
    <location>
        <begin position="6"/>
        <end position="28"/>
    </location>
</feature>
<dbReference type="EMBL" id="JBHRSW010000004">
    <property type="protein sequence ID" value="MFC3120387.1"/>
    <property type="molecule type" value="Genomic_DNA"/>
</dbReference>
<keyword evidence="3" id="KW-1185">Reference proteome</keyword>
<accession>A0ABV7FPJ0</accession>
<dbReference type="RefSeq" id="WP_376918523.1">
    <property type="nucleotide sequence ID" value="NZ_JBHRSW010000004.1"/>
</dbReference>
<name>A0ABV7FPJ0_9ALTE</name>
<organism evidence="2 3">
    <name type="scientific">Agaribacter flavus</name>
    <dbReference type="NCBI Taxonomy" id="1902781"/>
    <lineage>
        <taxon>Bacteria</taxon>
        <taxon>Pseudomonadati</taxon>
        <taxon>Pseudomonadota</taxon>
        <taxon>Gammaproteobacteria</taxon>
        <taxon>Alteromonadales</taxon>
        <taxon>Alteromonadaceae</taxon>
        <taxon>Agaribacter</taxon>
    </lineage>
</organism>
<keyword evidence="1" id="KW-1133">Transmembrane helix</keyword>
<sequence>MNDFIWLIVFSSITLLLLVISLVTFVYARNTRAKLLQGVGLIDNLHKLQQQTDKKVLAQAEDIASLEQSLNEVKDTLFTATEALSVSQIKLETYEEKLALLADKDPELKMYSKANKLVAAGESIDDVMEASGLPRAEVEVLFSLQRRNL</sequence>
<keyword evidence="1" id="KW-0472">Membrane</keyword>
<dbReference type="InterPro" id="IPR021244">
    <property type="entry name" value="DUF2802"/>
</dbReference>
<evidence type="ECO:0000256" key="1">
    <source>
        <dbReference type="SAM" id="Phobius"/>
    </source>
</evidence>